<dbReference type="SUPFAM" id="SSF48576">
    <property type="entry name" value="Terpenoid synthases"/>
    <property type="match status" value="1"/>
</dbReference>
<keyword evidence="2" id="KW-1185">Reference proteome</keyword>
<reference evidence="1" key="1">
    <citation type="submission" date="2020-05" db="EMBL/GenBank/DDBJ databases">
        <title>Phylogenomic resolution of chytrid fungi.</title>
        <authorList>
            <person name="Stajich J.E."/>
            <person name="Amses K."/>
            <person name="Simmons R."/>
            <person name="Seto K."/>
            <person name="Myers J."/>
            <person name="Bonds A."/>
            <person name="Quandt C.A."/>
            <person name="Barry K."/>
            <person name="Liu P."/>
            <person name="Grigoriev I."/>
            <person name="Longcore J.E."/>
            <person name="James T.Y."/>
        </authorList>
    </citation>
    <scope>NUCLEOTIDE SEQUENCE</scope>
    <source>
        <strain evidence="1">JEL0513</strain>
    </source>
</reference>
<evidence type="ECO:0000313" key="1">
    <source>
        <dbReference type="EMBL" id="KAJ3124257.1"/>
    </source>
</evidence>
<organism evidence="1 2">
    <name type="scientific">Physocladia obscura</name>
    <dbReference type="NCBI Taxonomy" id="109957"/>
    <lineage>
        <taxon>Eukaryota</taxon>
        <taxon>Fungi</taxon>
        <taxon>Fungi incertae sedis</taxon>
        <taxon>Chytridiomycota</taxon>
        <taxon>Chytridiomycota incertae sedis</taxon>
        <taxon>Chytridiomycetes</taxon>
        <taxon>Chytridiales</taxon>
        <taxon>Chytriomycetaceae</taxon>
        <taxon>Physocladia</taxon>
    </lineage>
</organism>
<protein>
    <submittedName>
        <fullName evidence="1">Uncharacterized protein</fullName>
    </submittedName>
</protein>
<dbReference type="AlphaFoldDB" id="A0AAD5T1C2"/>
<feature type="non-terminal residue" evidence="1">
    <location>
        <position position="1"/>
    </location>
</feature>
<evidence type="ECO:0000313" key="2">
    <source>
        <dbReference type="Proteomes" id="UP001211907"/>
    </source>
</evidence>
<dbReference type="InterPro" id="IPR008949">
    <property type="entry name" value="Isoprenoid_synthase_dom_sf"/>
</dbReference>
<dbReference type="Proteomes" id="UP001211907">
    <property type="component" value="Unassembled WGS sequence"/>
</dbReference>
<proteinExistence type="predicted"/>
<gene>
    <name evidence="1" type="ORF">HK100_011299</name>
</gene>
<dbReference type="Gene3D" id="1.10.600.10">
    <property type="entry name" value="Farnesyl Diphosphate Synthase"/>
    <property type="match status" value="1"/>
</dbReference>
<accession>A0AAD5T1C2</accession>
<name>A0AAD5T1C2_9FUNG</name>
<comment type="caution">
    <text evidence="1">The sequence shown here is derived from an EMBL/GenBank/DDBJ whole genome shotgun (WGS) entry which is preliminary data.</text>
</comment>
<sequence>FTNNKGFAEDLTEGKFSYPVIHYIQTSHHKINPNAAQTQLTLASITDPTSRQLFNILKQRTTDVELKRYAIRIMQSTLDGMKQELLRREDEARTETARLGGNPELEKIIDYLGVAYQ</sequence>
<dbReference type="EMBL" id="JADGJH010000683">
    <property type="protein sequence ID" value="KAJ3124257.1"/>
    <property type="molecule type" value="Genomic_DNA"/>
</dbReference>